<accession>A0AAV2FCU2</accession>
<evidence type="ECO:0000256" key="1">
    <source>
        <dbReference type="SAM" id="MobiDB-lite"/>
    </source>
</evidence>
<dbReference type="Proteomes" id="UP001497516">
    <property type="component" value="Chromosome 6"/>
</dbReference>
<protein>
    <submittedName>
        <fullName evidence="2">Uncharacterized protein</fullName>
    </submittedName>
</protein>
<gene>
    <name evidence="2" type="ORF">LTRI10_LOCUS36045</name>
</gene>
<reference evidence="2 3" key="1">
    <citation type="submission" date="2024-04" db="EMBL/GenBank/DDBJ databases">
        <authorList>
            <person name="Fracassetti M."/>
        </authorList>
    </citation>
    <scope>NUCLEOTIDE SEQUENCE [LARGE SCALE GENOMIC DNA]</scope>
</reference>
<evidence type="ECO:0000313" key="2">
    <source>
        <dbReference type="EMBL" id="CAL1395623.1"/>
    </source>
</evidence>
<proteinExistence type="predicted"/>
<dbReference type="AlphaFoldDB" id="A0AAV2FCU2"/>
<sequence>MAPPVTSPSPCSSSLDRRESQLPLGGPVLHRPHLSAPDPGMIPALISVRIWWQCWSWTERKKRTQPWRWLFSREIQITLAFNEAEN</sequence>
<name>A0AAV2FCU2_9ROSI</name>
<feature type="region of interest" description="Disordered" evidence="1">
    <location>
        <begin position="1"/>
        <end position="29"/>
    </location>
</feature>
<organism evidence="2 3">
    <name type="scientific">Linum trigynum</name>
    <dbReference type="NCBI Taxonomy" id="586398"/>
    <lineage>
        <taxon>Eukaryota</taxon>
        <taxon>Viridiplantae</taxon>
        <taxon>Streptophyta</taxon>
        <taxon>Embryophyta</taxon>
        <taxon>Tracheophyta</taxon>
        <taxon>Spermatophyta</taxon>
        <taxon>Magnoliopsida</taxon>
        <taxon>eudicotyledons</taxon>
        <taxon>Gunneridae</taxon>
        <taxon>Pentapetalae</taxon>
        <taxon>rosids</taxon>
        <taxon>fabids</taxon>
        <taxon>Malpighiales</taxon>
        <taxon>Linaceae</taxon>
        <taxon>Linum</taxon>
    </lineage>
</organism>
<dbReference type="EMBL" id="OZ034819">
    <property type="protein sequence ID" value="CAL1395623.1"/>
    <property type="molecule type" value="Genomic_DNA"/>
</dbReference>
<keyword evidence="3" id="KW-1185">Reference proteome</keyword>
<evidence type="ECO:0000313" key="3">
    <source>
        <dbReference type="Proteomes" id="UP001497516"/>
    </source>
</evidence>